<protein>
    <submittedName>
        <fullName evidence="3">Uncharacterized protein</fullName>
    </submittedName>
</protein>
<name>A0A136JI56_9PEZI</name>
<accession>A0A136JI56</accession>
<proteinExistence type="predicted"/>
<feature type="region of interest" description="Disordered" evidence="1">
    <location>
        <begin position="324"/>
        <end position="350"/>
    </location>
</feature>
<evidence type="ECO:0000256" key="1">
    <source>
        <dbReference type="SAM" id="MobiDB-lite"/>
    </source>
</evidence>
<evidence type="ECO:0000313" key="4">
    <source>
        <dbReference type="Proteomes" id="UP000070501"/>
    </source>
</evidence>
<keyword evidence="2" id="KW-0472">Membrane</keyword>
<keyword evidence="4" id="KW-1185">Reference proteome</keyword>
<dbReference type="OrthoDB" id="5287295at2759"/>
<reference evidence="4" key="1">
    <citation type="submission" date="2016-02" db="EMBL/GenBank/DDBJ databases">
        <title>Draft genome sequence of Microdochium bolleyi, a fungal endophyte of beachgrass.</title>
        <authorList>
            <consortium name="DOE Joint Genome Institute"/>
            <person name="David A.S."/>
            <person name="May G."/>
            <person name="Haridas S."/>
            <person name="Lim J."/>
            <person name="Wang M."/>
            <person name="Labutti K."/>
            <person name="Lipzen A."/>
            <person name="Barry K."/>
            <person name="Grigoriev I.V."/>
        </authorList>
    </citation>
    <scope>NUCLEOTIDE SEQUENCE [LARGE SCALE GENOMIC DNA]</scope>
    <source>
        <strain evidence="4">J235TASD1</strain>
    </source>
</reference>
<keyword evidence="2" id="KW-1133">Transmembrane helix</keyword>
<dbReference type="InParanoid" id="A0A136JI56"/>
<evidence type="ECO:0000313" key="3">
    <source>
        <dbReference type="EMBL" id="KXJ96827.1"/>
    </source>
</evidence>
<feature type="transmembrane region" description="Helical" evidence="2">
    <location>
        <begin position="174"/>
        <end position="198"/>
    </location>
</feature>
<organism evidence="3 4">
    <name type="scientific">Microdochium bolleyi</name>
    <dbReference type="NCBI Taxonomy" id="196109"/>
    <lineage>
        <taxon>Eukaryota</taxon>
        <taxon>Fungi</taxon>
        <taxon>Dikarya</taxon>
        <taxon>Ascomycota</taxon>
        <taxon>Pezizomycotina</taxon>
        <taxon>Sordariomycetes</taxon>
        <taxon>Xylariomycetidae</taxon>
        <taxon>Xylariales</taxon>
        <taxon>Microdochiaceae</taxon>
        <taxon>Microdochium</taxon>
    </lineage>
</organism>
<feature type="transmembrane region" description="Helical" evidence="2">
    <location>
        <begin position="12"/>
        <end position="36"/>
    </location>
</feature>
<sequence length="392" mass="42845">MSGTFPSEAVGAATGVLIYSFLSLTCCCLTLWLVWVHAERTSYVGLLSAASLLGTVASIIQQCHSIGWWAEVKWEQHRYALANVGSPSLIVAGANTGLDLGLFYVQAYSYNVCALLALSWAATLAQSVYGMSDADRFVKMMRRSTIATKIFAWLFPIFVMSIGAVPAIQQSTVAFIIVADSCMFIGIGLTSILMVCILGKYIHTRRKLVSWNPYARNVTTNGAASIYDRWLLVRFTIAFLVLSAYEVVTILFQIRFFLGTKDAAAIGAEPDLSASNAIASSVIYLPGVTSGFLVFVVFGTTKPFRQTMYETFTPKKFQKIEEKPMPGTYGSRQGTLHSSRTGGGNSSSMYYNKSSDCGVNGTPGDSVEDVELSDVVAAEHDTHHHYRPRIRQ</sequence>
<feature type="transmembrane region" description="Helical" evidence="2">
    <location>
        <begin position="235"/>
        <end position="258"/>
    </location>
</feature>
<feature type="compositionally biased region" description="Polar residues" evidence="1">
    <location>
        <begin position="330"/>
        <end position="350"/>
    </location>
</feature>
<feature type="transmembrane region" description="Helical" evidence="2">
    <location>
        <begin position="278"/>
        <end position="298"/>
    </location>
</feature>
<evidence type="ECO:0000256" key="2">
    <source>
        <dbReference type="SAM" id="Phobius"/>
    </source>
</evidence>
<feature type="transmembrane region" description="Helical" evidence="2">
    <location>
        <begin position="108"/>
        <end position="129"/>
    </location>
</feature>
<dbReference type="EMBL" id="KQ964245">
    <property type="protein sequence ID" value="KXJ96827.1"/>
    <property type="molecule type" value="Genomic_DNA"/>
</dbReference>
<dbReference type="AlphaFoldDB" id="A0A136JI56"/>
<feature type="transmembrane region" description="Helical" evidence="2">
    <location>
        <begin position="150"/>
        <end position="168"/>
    </location>
</feature>
<keyword evidence="2" id="KW-0812">Transmembrane</keyword>
<dbReference type="Proteomes" id="UP000070501">
    <property type="component" value="Unassembled WGS sequence"/>
</dbReference>
<gene>
    <name evidence="3" type="ORF">Micbo1qcDRAFT_229632</name>
</gene>
<feature type="transmembrane region" description="Helical" evidence="2">
    <location>
        <begin position="43"/>
        <end position="60"/>
    </location>
</feature>